<keyword evidence="2" id="KW-1003">Cell membrane</keyword>
<evidence type="ECO:0000256" key="6">
    <source>
        <dbReference type="ARBA" id="ARBA00038076"/>
    </source>
</evidence>
<evidence type="ECO:0000256" key="1">
    <source>
        <dbReference type="ARBA" id="ARBA00004651"/>
    </source>
</evidence>
<comment type="similarity">
    <text evidence="6">Belongs to the ABC-4 integral membrane protein family.</text>
</comment>
<dbReference type="EMBL" id="DSVI01000004">
    <property type="protein sequence ID" value="HGT46898.1"/>
    <property type="molecule type" value="Genomic_DNA"/>
</dbReference>
<dbReference type="AlphaFoldDB" id="A0A832G1P5"/>
<comment type="caution">
    <text evidence="10">The sequence shown here is derived from an EMBL/GenBank/DDBJ whole genome shotgun (WGS) entry which is preliminary data.</text>
</comment>
<protein>
    <submittedName>
        <fullName evidence="10">FtsX-like permease family protein</fullName>
    </submittedName>
</protein>
<feature type="transmembrane region" description="Helical" evidence="7">
    <location>
        <begin position="26"/>
        <end position="47"/>
    </location>
</feature>
<evidence type="ECO:0000256" key="5">
    <source>
        <dbReference type="ARBA" id="ARBA00023136"/>
    </source>
</evidence>
<dbReference type="InterPro" id="IPR025857">
    <property type="entry name" value="MacB_PCD"/>
</dbReference>
<evidence type="ECO:0000259" key="9">
    <source>
        <dbReference type="Pfam" id="PF12704"/>
    </source>
</evidence>
<organism evidence="10">
    <name type="scientific">Ignavibacterium album</name>
    <dbReference type="NCBI Taxonomy" id="591197"/>
    <lineage>
        <taxon>Bacteria</taxon>
        <taxon>Pseudomonadati</taxon>
        <taxon>Ignavibacteriota</taxon>
        <taxon>Ignavibacteria</taxon>
        <taxon>Ignavibacteriales</taxon>
        <taxon>Ignavibacteriaceae</taxon>
        <taxon>Ignavibacterium</taxon>
    </lineage>
</organism>
<feature type="transmembrane region" description="Helical" evidence="7">
    <location>
        <begin position="334"/>
        <end position="360"/>
    </location>
</feature>
<sequence length="411" mass="45220">MRTILFEFKEGLMIALRAIASNKIRAMLTMLGIFIGVTVVVTMSTAIKGIDNSFQQGISSLGSDVLYIDKWAWFSNVEWWKMRNRKNITMEEFERFKNLAKLPAAVAPVTNTVQTVKFQERRVENVFINGSNADYVKTTNFTFSEGRFYSEIESNASRQVAVIGSEIAKKLFPNMSPLDRTIKIGGENYRVVGVLAEQGSFILGPWNPDNQVYVPIGTIFKNFASNRFRSITINVRAAGPALVEETKAEAEGVMRKVRGLAYDQENDFSINQQEGLQENYNSVVGVIQIAGLFITGLSLFVGAIGIMNIMFVSVKERTKEIGLRKAIGAKRRTILAQFLLESSVICLVGGLAGLVAAVLLSMLINQFIPTSIQIGSVILGIGISLITGIISGLAPAYTAAKMDPVDALRYE</sequence>
<dbReference type="Pfam" id="PF02687">
    <property type="entry name" value="FtsX"/>
    <property type="match status" value="1"/>
</dbReference>
<keyword evidence="4 7" id="KW-1133">Transmembrane helix</keyword>
<dbReference type="InterPro" id="IPR003838">
    <property type="entry name" value="ABC3_permease_C"/>
</dbReference>
<dbReference type="PANTHER" id="PTHR30572">
    <property type="entry name" value="MEMBRANE COMPONENT OF TRANSPORTER-RELATED"/>
    <property type="match status" value="1"/>
</dbReference>
<accession>A0A832G1P5</accession>
<evidence type="ECO:0000256" key="7">
    <source>
        <dbReference type="SAM" id="Phobius"/>
    </source>
</evidence>
<dbReference type="GO" id="GO:0022857">
    <property type="term" value="F:transmembrane transporter activity"/>
    <property type="evidence" value="ECO:0007669"/>
    <property type="project" value="TreeGrafter"/>
</dbReference>
<feature type="domain" description="ABC3 transporter permease C-terminal" evidence="8">
    <location>
        <begin position="293"/>
        <end position="404"/>
    </location>
</feature>
<keyword evidence="5 7" id="KW-0472">Membrane</keyword>
<evidence type="ECO:0000256" key="4">
    <source>
        <dbReference type="ARBA" id="ARBA00022989"/>
    </source>
</evidence>
<name>A0A832G1P5_9BACT</name>
<evidence type="ECO:0000259" key="8">
    <source>
        <dbReference type="Pfam" id="PF02687"/>
    </source>
</evidence>
<evidence type="ECO:0000313" key="10">
    <source>
        <dbReference type="EMBL" id="HGT46898.1"/>
    </source>
</evidence>
<feature type="transmembrane region" description="Helical" evidence="7">
    <location>
        <begin position="289"/>
        <end position="314"/>
    </location>
</feature>
<gene>
    <name evidence="10" type="ORF">ENS56_02570</name>
</gene>
<proteinExistence type="inferred from homology"/>
<dbReference type="PANTHER" id="PTHR30572:SF4">
    <property type="entry name" value="ABC TRANSPORTER PERMEASE YTRF"/>
    <property type="match status" value="1"/>
</dbReference>
<feature type="transmembrane region" description="Helical" evidence="7">
    <location>
        <begin position="372"/>
        <end position="394"/>
    </location>
</feature>
<dbReference type="Pfam" id="PF12704">
    <property type="entry name" value="MacB_PCD"/>
    <property type="match status" value="1"/>
</dbReference>
<feature type="domain" description="MacB-like periplasmic core" evidence="9">
    <location>
        <begin position="27"/>
        <end position="251"/>
    </location>
</feature>
<evidence type="ECO:0000256" key="2">
    <source>
        <dbReference type="ARBA" id="ARBA00022475"/>
    </source>
</evidence>
<reference evidence="10" key="1">
    <citation type="journal article" date="2020" name="mSystems">
        <title>Genome- and Community-Level Interaction Insights into Carbon Utilization and Element Cycling Functions of Hydrothermarchaeota in Hydrothermal Sediment.</title>
        <authorList>
            <person name="Zhou Z."/>
            <person name="Liu Y."/>
            <person name="Xu W."/>
            <person name="Pan J."/>
            <person name="Luo Z.H."/>
            <person name="Li M."/>
        </authorList>
    </citation>
    <scope>NUCLEOTIDE SEQUENCE [LARGE SCALE GENOMIC DNA]</scope>
    <source>
        <strain evidence="10">SpSt-500</strain>
    </source>
</reference>
<dbReference type="GO" id="GO:0005886">
    <property type="term" value="C:plasma membrane"/>
    <property type="evidence" value="ECO:0007669"/>
    <property type="project" value="UniProtKB-SubCell"/>
</dbReference>
<comment type="subcellular location">
    <subcellularLocation>
        <location evidence="1">Cell membrane</location>
        <topology evidence="1">Multi-pass membrane protein</topology>
    </subcellularLocation>
</comment>
<dbReference type="InterPro" id="IPR050250">
    <property type="entry name" value="Macrolide_Exporter_MacB"/>
</dbReference>
<evidence type="ECO:0000256" key="3">
    <source>
        <dbReference type="ARBA" id="ARBA00022692"/>
    </source>
</evidence>
<keyword evidence="3 7" id="KW-0812">Transmembrane</keyword>